<name>A0AA35MEW5_9HYPO</name>
<evidence type="ECO:0000259" key="5">
    <source>
        <dbReference type="Pfam" id="PF18765"/>
    </source>
</evidence>
<comment type="caution">
    <text evidence="6">The sequence shown here is derived from an EMBL/GenBank/DDBJ whole genome shotgun (WGS) entry which is preliminary data.</text>
</comment>
<evidence type="ECO:0000256" key="2">
    <source>
        <dbReference type="ARBA" id="ARBA00022692"/>
    </source>
</evidence>
<dbReference type="EMBL" id="CABFNP030001271">
    <property type="protein sequence ID" value="CAI6095887.1"/>
    <property type="molecule type" value="Genomic_DNA"/>
</dbReference>
<keyword evidence="4" id="KW-0472">Membrane</keyword>
<accession>A0AA35MEW5</accession>
<sequence>MIQPTLSSYKDFTSYRSKLNPSLSSLNQYLNRETGAESAGTVLDFGEHGATTQHQMLEGGDLSHLTTASSSVFTRIILVEDISPRLICSVGAAFDIDPSFFAGYISTDFEAIENKPPTPSLATLPSVTAERGHLHLHYHLVMDLGSAENSSTDTPYALKSDANVARNIRRLPPLSGRQLALARACCSILLKKIGNLWICKSPLQGVSRVRLLTWIGLFLVDSPIKGVLETGKLYNRYDARPLHGGYEDFNPPPVFSSFSLCVEKNLDCNRSMAGGLLRHFMTPTVVSPVSPQILSISYYALRVSLSEWLLYTLLISRYCKHYEYSLNDISTRLHDNDIIDLQRWRRRTKQSRQKLEILAHFIDYWGQGSGTQAWSMMLKDIQYIQKQLDDYSRSLEQMLTVATSMVQLLDSRRSILEAVSVRRLTYIALVFVPLSWVSSLFSMSDTYLPGHSRFWVYFAVHQSRIPRNFSLSPLWNHRIAPQTRQITTSPKPSGPVTSIGEIRQRCGLMFSRDDLQRIVTWVGLFGSFSHNKQTPLSDVDLLVGFKKDASDDDIFFMGDLTREVKGVLERDVDVLYMRYQQPPSFIKCQALVTGKTVYGSNEWLQDHEPLAERLLSDTKIRFVEALRLMKPMTGSLAPLSQKELFTSPSFFADLIGNLEKLLQLLYSEDRDAEGINNYFDILYEWAKPLPPIIQQYQAGDLHPLDGENRERLWHLLTTYLPKRARSLQNIYLPIVQEVFDTKKAQLDSYAMEEHHSLLRNITV</sequence>
<dbReference type="InterPro" id="IPR043519">
    <property type="entry name" value="NT_sf"/>
</dbReference>
<organism evidence="6 7">
    <name type="scientific">Clonostachys chloroleuca</name>
    <dbReference type="NCBI Taxonomy" id="1926264"/>
    <lineage>
        <taxon>Eukaryota</taxon>
        <taxon>Fungi</taxon>
        <taxon>Dikarya</taxon>
        <taxon>Ascomycota</taxon>
        <taxon>Pezizomycotina</taxon>
        <taxon>Sordariomycetes</taxon>
        <taxon>Hypocreomycetidae</taxon>
        <taxon>Hypocreales</taxon>
        <taxon>Bionectriaceae</taxon>
        <taxon>Clonostachys</taxon>
    </lineage>
</organism>
<dbReference type="GO" id="GO:0016020">
    <property type="term" value="C:membrane"/>
    <property type="evidence" value="ECO:0007669"/>
    <property type="project" value="UniProtKB-SubCell"/>
</dbReference>
<keyword evidence="7" id="KW-1185">Reference proteome</keyword>
<keyword evidence="2" id="KW-0812">Transmembrane</keyword>
<dbReference type="Proteomes" id="UP001160390">
    <property type="component" value="Unassembled WGS sequence"/>
</dbReference>
<evidence type="ECO:0000256" key="4">
    <source>
        <dbReference type="ARBA" id="ARBA00023136"/>
    </source>
</evidence>
<protein>
    <recommendedName>
        <fullName evidence="5">Polymerase beta nucleotidyltransferase domain-containing protein</fullName>
    </recommendedName>
</protein>
<keyword evidence="3" id="KW-1133">Transmembrane helix</keyword>
<dbReference type="Gene3D" id="3.30.460.10">
    <property type="entry name" value="Beta Polymerase, domain 2"/>
    <property type="match status" value="1"/>
</dbReference>
<dbReference type="InterPro" id="IPR045863">
    <property type="entry name" value="CorA_TM1_TM2"/>
</dbReference>
<evidence type="ECO:0000313" key="6">
    <source>
        <dbReference type="EMBL" id="CAI6095887.1"/>
    </source>
</evidence>
<dbReference type="CDD" id="cd05403">
    <property type="entry name" value="NT_KNTase_like"/>
    <property type="match status" value="1"/>
</dbReference>
<dbReference type="SUPFAM" id="SSF144083">
    <property type="entry name" value="Magnesium transport protein CorA, transmembrane region"/>
    <property type="match status" value="1"/>
</dbReference>
<evidence type="ECO:0000256" key="3">
    <source>
        <dbReference type="ARBA" id="ARBA00022989"/>
    </source>
</evidence>
<evidence type="ECO:0000313" key="7">
    <source>
        <dbReference type="Proteomes" id="UP001160390"/>
    </source>
</evidence>
<evidence type="ECO:0000256" key="1">
    <source>
        <dbReference type="ARBA" id="ARBA00004141"/>
    </source>
</evidence>
<dbReference type="Gene3D" id="1.20.58.340">
    <property type="entry name" value="Magnesium transport protein CorA, transmembrane region"/>
    <property type="match status" value="1"/>
</dbReference>
<comment type="subcellular location">
    <subcellularLocation>
        <location evidence="1">Membrane</location>
        <topology evidence="1">Multi-pass membrane protein</topology>
    </subcellularLocation>
</comment>
<reference evidence="6" key="1">
    <citation type="submission" date="2023-01" db="EMBL/GenBank/DDBJ databases">
        <authorList>
            <person name="Piombo E."/>
        </authorList>
    </citation>
    <scope>NUCLEOTIDE SEQUENCE</scope>
</reference>
<dbReference type="Pfam" id="PF18765">
    <property type="entry name" value="Polbeta"/>
    <property type="match status" value="1"/>
</dbReference>
<proteinExistence type="predicted"/>
<dbReference type="SUPFAM" id="SSF81301">
    <property type="entry name" value="Nucleotidyltransferase"/>
    <property type="match status" value="1"/>
</dbReference>
<gene>
    <name evidence="6" type="ORF">CCHLO57077_00015882</name>
</gene>
<dbReference type="InterPro" id="IPR041633">
    <property type="entry name" value="Polbeta"/>
</dbReference>
<feature type="domain" description="Polymerase beta nucleotidyltransferase" evidence="5">
    <location>
        <begin position="520"/>
        <end position="602"/>
    </location>
</feature>
<dbReference type="AlphaFoldDB" id="A0AA35MEW5"/>